<proteinExistence type="predicted"/>
<reference evidence="1 2" key="1">
    <citation type="submission" date="2021-12" db="EMBL/GenBank/DDBJ databases">
        <title>Characterization of bacteriophage vB_SmaM_Ps15 infective to Stenotrophomonas maltophila clinical ocular isolates.</title>
        <authorList>
            <person name="Damnjanovic D."/>
            <person name="Vazquez-Campos X."/>
            <person name="Elliott L."/>
            <person name="Willcox M."/>
            <person name="Bridge W.J."/>
        </authorList>
    </citation>
    <scope>NUCLEOTIDE SEQUENCE [LARGE SCALE GENOMIC DNA]</scope>
</reference>
<keyword evidence="2" id="KW-1185">Reference proteome</keyword>
<protein>
    <submittedName>
        <fullName evidence="1">Uncharacterized protein</fullName>
    </submittedName>
</protein>
<gene>
    <name evidence="1" type="ORF">SmaMPs15_000084</name>
</gene>
<evidence type="ECO:0000313" key="2">
    <source>
        <dbReference type="Proteomes" id="UP000829466"/>
    </source>
</evidence>
<dbReference type="EMBL" id="OL702939">
    <property type="protein sequence ID" value="UMO77235.1"/>
    <property type="molecule type" value="Genomic_DNA"/>
</dbReference>
<organism evidence="1 2">
    <name type="scientific">Stenotrophomonas maltophilia phage vB_SmaM_Ps15</name>
    <dbReference type="NCBI Taxonomy" id="3071007"/>
    <lineage>
        <taxon>Viruses</taxon>
        <taxon>Duplodnaviria</taxon>
        <taxon>Heunggongvirae</taxon>
        <taxon>Uroviricota</taxon>
        <taxon>Caudoviricetes</taxon>
        <taxon>Menderavirus</taxon>
        <taxon>Menderavirus Ps15</taxon>
    </lineage>
</organism>
<dbReference type="Proteomes" id="UP000829466">
    <property type="component" value="Segment"/>
</dbReference>
<accession>A0AAE9JV00</accession>
<evidence type="ECO:0000313" key="1">
    <source>
        <dbReference type="EMBL" id="UMO77235.1"/>
    </source>
</evidence>
<name>A0AAE9JV00_9CAUD</name>
<sequence>MNEFQTQYNKHLKEIEDLCSALLGAGYHDESGVEETAQLLGEVKALVTHVLNHLANTKRYNVSLYRGEGFITPGTQQSETGSWMLAAEVQILIDQINELPVEPKMTKEEALDLLKKSFPDKYDELLEAIQ</sequence>